<keyword evidence="3 9" id="KW-0645">Protease</keyword>
<dbReference type="EC" id="3.4.23.36" evidence="9"/>
<accession>A0A934INL4</accession>
<feature type="active site" evidence="9">
    <location>
        <position position="137"/>
    </location>
</feature>
<evidence type="ECO:0000256" key="8">
    <source>
        <dbReference type="ARBA" id="ARBA00023136"/>
    </source>
</evidence>
<evidence type="ECO:0000256" key="7">
    <source>
        <dbReference type="ARBA" id="ARBA00022989"/>
    </source>
</evidence>
<dbReference type="EMBL" id="JAEKJA010000006">
    <property type="protein sequence ID" value="MBJ3775688.1"/>
    <property type="molecule type" value="Genomic_DNA"/>
</dbReference>
<dbReference type="PANTHER" id="PTHR33695">
    <property type="entry name" value="LIPOPROTEIN SIGNAL PEPTIDASE"/>
    <property type="match status" value="1"/>
</dbReference>
<dbReference type="Pfam" id="PF01252">
    <property type="entry name" value="Peptidase_A8"/>
    <property type="match status" value="1"/>
</dbReference>
<dbReference type="PANTHER" id="PTHR33695:SF1">
    <property type="entry name" value="LIPOPROTEIN SIGNAL PEPTIDASE"/>
    <property type="match status" value="1"/>
</dbReference>
<feature type="active site" evidence="9">
    <location>
        <position position="119"/>
    </location>
</feature>
<name>A0A934INL4_9HYPH</name>
<dbReference type="GO" id="GO:0005886">
    <property type="term" value="C:plasma membrane"/>
    <property type="evidence" value="ECO:0007669"/>
    <property type="project" value="UniProtKB-SubCell"/>
</dbReference>
<comment type="caution">
    <text evidence="9">Lacks conserved residue(s) required for the propagation of feature annotation.</text>
</comment>
<proteinExistence type="inferred from homology"/>
<comment type="catalytic activity">
    <reaction evidence="9 10">
        <text>Release of signal peptides from bacterial membrane prolipoproteins. Hydrolyzes -Xaa-Yaa-Zaa-|-(S,diacylglyceryl)Cys-, in which Xaa is hydrophobic (preferably Leu), and Yaa (Ala or Ser) and Zaa (Gly or Ala) have small, neutral side chains.</text>
        <dbReference type="EC" id="3.4.23.36"/>
    </reaction>
</comment>
<evidence type="ECO:0000256" key="3">
    <source>
        <dbReference type="ARBA" id="ARBA00022670"/>
    </source>
</evidence>
<dbReference type="Proteomes" id="UP000609531">
    <property type="component" value="Unassembled WGS sequence"/>
</dbReference>
<evidence type="ECO:0000256" key="11">
    <source>
        <dbReference type="RuleBase" id="RU004181"/>
    </source>
</evidence>
<evidence type="ECO:0000313" key="13">
    <source>
        <dbReference type="Proteomes" id="UP000609531"/>
    </source>
</evidence>
<keyword evidence="6 9" id="KW-0378">Hydrolase</keyword>
<comment type="function">
    <text evidence="9 10">This protein specifically catalyzes the removal of signal peptides from prolipoproteins.</text>
</comment>
<dbReference type="PRINTS" id="PR00781">
    <property type="entry name" value="LIPOSIGPTASE"/>
</dbReference>
<gene>
    <name evidence="9" type="primary">lspA</name>
    <name evidence="12" type="ORF">JCR33_08335</name>
</gene>
<evidence type="ECO:0000256" key="2">
    <source>
        <dbReference type="ARBA" id="ARBA00022475"/>
    </source>
</evidence>
<evidence type="ECO:0000256" key="6">
    <source>
        <dbReference type="ARBA" id="ARBA00022801"/>
    </source>
</evidence>
<evidence type="ECO:0000256" key="9">
    <source>
        <dbReference type="HAMAP-Rule" id="MF_00161"/>
    </source>
</evidence>
<keyword evidence="5 9" id="KW-0064">Aspartyl protease</keyword>
<keyword evidence="4 9" id="KW-0812">Transmembrane</keyword>
<dbReference type="InterPro" id="IPR001872">
    <property type="entry name" value="Peptidase_A8"/>
</dbReference>
<comment type="subcellular location">
    <subcellularLocation>
        <location evidence="9">Cell membrane</location>
        <topology evidence="9">Multi-pass membrane protein</topology>
    </subcellularLocation>
</comment>
<feature type="transmembrane region" description="Helical" evidence="9">
    <location>
        <begin position="91"/>
        <end position="108"/>
    </location>
</feature>
<sequence length="162" mass="17506">MSRTPPRTVGLWLAVVLFIADQLAKLWVLHGIDFSAGPVRVLPFLNITLIWNRGISYGLLQQEGLGRWLLVVATLAVSVGLGVWLMRARRLLLAVAIGTILGGAMGNLVDRVAYGAVVDYVHLHYAGFNWYVFNIADAAIVIGVALLLLDSVVGGRSGQTKD</sequence>
<dbReference type="PROSITE" id="PS00855">
    <property type="entry name" value="SPASE_II"/>
    <property type="match status" value="1"/>
</dbReference>
<protein>
    <recommendedName>
        <fullName evidence="9">Lipoprotein signal peptidase</fullName>
        <ecNumber evidence="9">3.4.23.36</ecNumber>
    </recommendedName>
    <alternativeName>
        <fullName evidence="9">Prolipoprotein signal peptidase</fullName>
    </alternativeName>
    <alternativeName>
        <fullName evidence="9">Signal peptidase II</fullName>
        <shortName evidence="9">SPase II</shortName>
    </alternativeName>
</protein>
<comment type="caution">
    <text evidence="12">The sequence shown here is derived from an EMBL/GenBank/DDBJ whole genome shotgun (WGS) entry which is preliminary data.</text>
</comment>
<comment type="pathway">
    <text evidence="9">Protein modification; lipoprotein biosynthesis (signal peptide cleavage).</text>
</comment>
<dbReference type="RefSeq" id="WP_198881592.1">
    <property type="nucleotide sequence ID" value="NZ_JAEKJA010000006.1"/>
</dbReference>
<dbReference type="AlphaFoldDB" id="A0A934INL4"/>
<evidence type="ECO:0000256" key="5">
    <source>
        <dbReference type="ARBA" id="ARBA00022750"/>
    </source>
</evidence>
<evidence type="ECO:0000256" key="10">
    <source>
        <dbReference type="RuleBase" id="RU000594"/>
    </source>
</evidence>
<keyword evidence="7 9" id="KW-1133">Transmembrane helix</keyword>
<comment type="similarity">
    <text evidence="1 9 11">Belongs to the peptidase A8 family.</text>
</comment>
<feature type="transmembrane region" description="Helical" evidence="9">
    <location>
        <begin position="65"/>
        <end position="84"/>
    </location>
</feature>
<evidence type="ECO:0000256" key="4">
    <source>
        <dbReference type="ARBA" id="ARBA00022692"/>
    </source>
</evidence>
<dbReference type="HAMAP" id="MF_00161">
    <property type="entry name" value="LspA"/>
    <property type="match status" value="1"/>
</dbReference>
<reference evidence="12" key="1">
    <citation type="submission" date="2020-12" db="EMBL/GenBank/DDBJ databases">
        <title>Bacterial taxonomy.</title>
        <authorList>
            <person name="Pan X."/>
        </authorList>
    </citation>
    <scope>NUCLEOTIDE SEQUENCE</scope>
    <source>
        <strain evidence="12">B2012</strain>
    </source>
</reference>
<keyword evidence="2 9" id="KW-1003">Cell membrane</keyword>
<keyword evidence="8 9" id="KW-0472">Membrane</keyword>
<keyword evidence="13" id="KW-1185">Reference proteome</keyword>
<dbReference type="NCBIfam" id="TIGR00077">
    <property type="entry name" value="lspA"/>
    <property type="match status" value="1"/>
</dbReference>
<organism evidence="12 13">
    <name type="scientific">Acuticoccus mangrovi</name>
    <dbReference type="NCBI Taxonomy" id="2796142"/>
    <lineage>
        <taxon>Bacteria</taxon>
        <taxon>Pseudomonadati</taxon>
        <taxon>Pseudomonadota</taxon>
        <taxon>Alphaproteobacteria</taxon>
        <taxon>Hyphomicrobiales</taxon>
        <taxon>Amorphaceae</taxon>
        <taxon>Acuticoccus</taxon>
    </lineage>
</organism>
<dbReference type="GO" id="GO:0004190">
    <property type="term" value="F:aspartic-type endopeptidase activity"/>
    <property type="evidence" value="ECO:0007669"/>
    <property type="project" value="UniProtKB-UniRule"/>
</dbReference>
<evidence type="ECO:0000256" key="1">
    <source>
        <dbReference type="ARBA" id="ARBA00006139"/>
    </source>
</evidence>
<feature type="transmembrane region" description="Helical" evidence="9">
    <location>
        <begin position="128"/>
        <end position="149"/>
    </location>
</feature>
<evidence type="ECO:0000313" key="12">
    <source>
        <dbReference type="EMBL" id="MBJ3775688.1"/>
    </source>
</evidence>
<dbReference type="GO" id="GO:0006508">
    <property type="term" value="P:proteolysis"/>
    <property type="evidence" value="ECO:0007669"/>
    <property type="project" value="UniProtKB-KW"/>
</dbReference>